<feature type="transmembrane region" description="Helical" evidence="1">
    <location>
        <begin position="103"/>
        <end position="125"/>
    </location>
</feature>
<sequence>MVAVQQSGSLDAMDDDAHDKLHGLLHRYSEAVDNLEKMNLRPLMPSPPLPAQRDGDIEAKPVELEPEPVPFERVGVLTPRPPKSLEKVRGAMAEYLNFTLSTIIQLIFAGSMGAALVVPMLIMVLHPSTKNSLIVTCVFVFAFASSLVLFNIIAYLARGLLAPLGIGANALDGSVLQVKDIVGATAAYAAVLVVFVGTSISIH</sequence>
<evidence type="ECO:0000313" key="3">
    <source>
        <dbReference type="Proteomes" id="UP001274830"/>
    </source>
</evidence>
<dbReference type="EMBL" id="JAUTXT010000052">
    <property type="protein sequence ID" value="KAK3670724.1"/>
    <property type="molecule type" value="Genomic_DNA"/>
</dbReference>
<proteinExistence type="predicted"/>
<feature type="transmembrane region" description="Helical" evidence="1">
    <location>
        <begin position="181"/>
        <end position="202"/>
    </location>
</feature>
<organism evidence="2 3">
    <name type="scientific">Recurvomyces mirabilis</name>
    <dbReference type="NCBI Taxonomy" id="574656"/>
    <lineage>
        <taxon>Eukaryota</taxon>
        <taxon>Fungi</taxon>
        <taxon>Dikarya</taxon>
        <taxon>Ascomycota</taxon>
        <taxon>Pezizomycotina</taxon>
        <taxon>Dothideomycetes</taxon>
        <taxon>Dothideomycetidae</taxon>
        <taxon>Mycosphaerellales</taxon>
        <taxon>Teratosphaeriaceae</taxon>
        <taxon>Recurvomyces</taxon>
    </lineage>
</organism>
<evidence type="ECO:0000256" key="1">
    <source>
        <dbReference type="SAM" id="Phobius"/>
    </source>
</evidence>
<dbReference type="AlphaFoldDB" id="A0AAE0TNT7"/>
<feature type="transmembrane region" description="Helical" evidence="1">
    <location>
        <begin position="132"/>
        <end position="157"/>
    </location>
</feature>
<evidence type="ECO:0000313" key="2">
    <source>
        <dbReference type="EMBL" id="KAK3670724.1"/>
    </source>
</evidence>
<reference evidence="2" key="1">
    <citation type="submission" date="2023-07" db="EMBL/GenBank/DDBJ databases">
        <title>Black Yeasts Isolated from many extreme environments.</title>
        <authorList>
            <person name="Coleine C."/>
            <person name="Stajich J.E."/>
            <person name="Selbmann L."/>
        </authorList>
    </citation>
    <scope>NUCLEOTIDE SEQUENCE</scope>
    <source>
        <strain evidence="2">CCFEE 5485</strain>
    </source>
</reference>
<gene>
    <name evidence="2" type="ORF">LTR78_009416</name>
</gene>
<accession>A0AAE0TNT7</accession>
<keyword evidence="1" id="KW-1133">Transmembrane helix</keyword>
<keyword evidence="1" id="KW-0812">Transmembrane</keyword>
<comment type="caution">
    <text evidence="2">The sequence shown here is derived from an EMBL/GenBank/DDBJ whole genome shotgun (WGS) entry which is preliminary data.</text>
</comment>
<protein>
    <submittedName>
        <fullName evidence="2">Uncharacterized protein</fullName>
    </submittedName>
</protein>
<keyword evidence="3" id="KW-1185">Reference proteome</keyword>
<dbReference type="Proteomes" id="UP001274830">
    <property type="component" value="Unassembled WGS sequence"/>
</dbReference>
<name>A0AAE0TNT7_9PEZI</name>
<keyword evidence="1" id="KW-0472">Membrane</keyword>